<accession>A0ABV2UPH4</accession>
<dbReference type="Proteomes" id="UP001550210">
    <property type="component" value="Unassembled WGS sequence"/>
</dbReference>
<protein>
    <submittedName>
        <fullName evidence="1">Uncharacterized protein</fullName>
    </submittedName>
</protein>
<proteinExistence type="predicted"/>
<evidence type="ECO:0000313" key="1">
    <source>
        <dbReference type="EMBL" id="MET9843097.1"/>
    </source>
</evidence>
<dbReference type="RefSeq" id="WP_355390452.1">
    <property type="nucleotide sequence ID" value="NZ_JBEXPZ010000001.1"/>
</dbReference>
<evidence type="ECO:0000313" key="2">
    <source>
        <dbReference type="Proteomes" id="UP001550210"/>
    </source>
</evidence>
<reference evidence="1 2" key="1">
    <citation type="submission" date="2024-06" db="EMBL/GenBank/DDBJ databases">
        <title>The Natural Products Discovery Center: Release of the First 8490 Sequenced Strains for Exploring Actinobacteria Biosynthetic Diversity.</title>
        <authorList>
            <person name="Kalkreuter E."/>
            <person name="Kautsar S.A."/>
            <person name="Yang D."/>
            <person name="Bader C.D."/>
            <person name="Teijaro C.N."/>
            <person name="Fluegel L."/>
            <person name="Davis C.M."/>
            <person name="Simpson J.R."/>
            <person name="Lauterbach L."/>
            <person name="Steele A.D."/>
            <person name="Gui C."/>
            <person name="Meng S."/>
            <person name="Li G."/>
            <person name="Viehrig K."/>
            <person name="Ye F."/>
            <person name="Su P."/>
            <person name="Kiefer A.F."/>
            <person name="Nichols A."/>
            <person name="Cepeda A.J."/>
            <person name="Yan W."/>
            <person name="Fan B."/>
            <person name="Jiang Y."/>
            <person name="Adhikari A."/>
            <person name="Zheng C.-J."/>
            <person name="Schuster L."/>
            <person name="Cowan T.M."/>
            <person name="Smanski M.J."/>
            <person name="Chevrette M.G."/>
            <person name="De Carvalho L.P.S."/>
            <person name="Shen B."/>
        </authorList>
    </citation>
    <scope>NUCLEOTIDE SEQUENCE [LARGE SCALE GENOMIC DNA]</scope>
    <source>
        <strain evidence="1 2">NPDC006434</strain>
    </source>
</reference>
<organism evidence="1 2">
    <name type="scientific">Streptomyces ossamyceticus</name>
    <dbReference type="NCBI Taxonomy" id="249581"/>
    <lineage>
        <taxon>Bacteria</taxon>
        <taxon>Bacillati</taxon>
        <taxon>Actinomycetota</taxon>
        <taxon>Actinomycetes</taxon>
        <taxon>Kitasatosporales</taxon>
        <taxon>Streptomycetaceae</taxon>
        <taxon>Streptomyces</taxon>
    </lineage>
</organism>
<dbReference type="EMBL" id="JBEXPZ010000001">
    <property type="protein sequence ID" value="MET9843097.1"/>
    <property type="molecule type" value="Genomic_DNA"/>
</dbReference>
<sequence length="339" mass="35664">MAAESGLYVLGLTAQGKAHLTVRRPDGSWRAFEEVALAAGDTAALTAVAAGGFTGDSSDTFFSFHMCAATADGRLLHARTGPDGLRPPLADIEPVVGDRGEYTALAALKRHDFPEGPGPFTGLSVHGVTAQARVFRTDRDGKGQWGPLEELPASTGYQGGVVALDIAASASATDSAFHLVAVTGNGRLLHTYTNGRGTDVPFYDVEGPAGERGDFRQAACAAPEGHPEQLHLCGVTADGRLWHALHVGAFSLPFPFPGRRLEWWTQLGDVEGQTGDRGSVRHVACRTAGQDLHVCAVTADGRLWHALRRGGDGTWTSFGDVEGQAGERGQFVQVALSEA</sequence>
<name>A0ABV2UPH4_9ACTN</name>
<comment type="caution">
    <text evidence="1">The sequence shown here is derived from an EMBL/GenBank/DDBJ whole genome shotgun (WGS) entry which is preliminary data.</text>
</comment>
<keyword evidence="2" id="KW-1185">Reference proteome</keyword>
<gene>
    <name evidence="1" type="ORF">ABZZ21_00645</name>
</gene>
<dbReference type="SUPFAM" id="SSF89372">
    <property type="entry name" value="Fucose-specific lectin"/>
    <property type="match status" value="1"/>
</dbReference>